<sequence length="94" mass="10565">MQSKNKPRPTAAEARHIDFVKSQSCVVCGQDGPSDCHEIEQGAWWTSIPLCQDCHMGSHNGIHGQKRIWLVQKLTELSALNLFLGQVLTRLARR</sequence>
<evidence type="ECO:0000313" key="1">
    <source>
        <dbReference type="EMBL" id="CAB5220927.1"/>
    </source>
</evidence>
<name>A0A6J7WT64_9CAUD</name>
<dbReference type="EMBL" id="LR798286">
    <property type="protein sequence ID" value="CAB5220927.1"/>
    <property type="molecule type" value="Genomic_DNA"/>
</dbReference>
<reference evidence="1" key="1">
    <citation type="submission" date="2020-05" db="EMBL/GenBank/DDBJ databases">
        <authorList>
            <person name="Chiriac C."/>
            <person name="Salcher M."/>
            <person name="Ghai R."/>
            <person name="Kavagutti S V."/>
        </authorList>
    </citation>
    <scope>NUCLEOTIDE SEQUENCE</scope>
</reference>
<accession>A0A6J7WT64</accession>
<organism evidence="1">
    <name type="scientific">uncultured Caudovirales phage</name>
    <dbReference type="NCBI Taxonomy" id="2100421"/>
    <lineage>
        <taxon>Viruses</taxon>
        <taxon>Duplodnaviria</taxon>
        <taxon>Heunggongvirae</taxon>
        <taxon>Uroviricota</taxon>
        <taxon>Caudoviricetes</taxon>
        <taxon>Peduoviridae</taxon>
        <taxon>Maltschvirus</taxon>
        <taxon>Maltschvirus maltsch</taxon>
    </lineage>
</organism>
<protein>
    <submittedName>
        <fullName evidence="1">Uncharacterized protein</fullName>
    </submittedName>
</protein>
<gene>
    <name evidence="1" type="ORF">UFOVP241_51</name>
</gene>
<proteinExistence type="predicted"/>